<protein>
    <submittedName>
        <fullName evidence="1">Uncharacterized protein</fullName>
    </submittedName>
</protein>
<gene>
    <name evidence="1" type="primary">WBGene00282630</name>
</gene>
<evidence type="ECO:0000313" key="1">
    <source>
        <dbReference type="EnsemblMetazoa" id="PPA44261.1"/>
    </source>
</evidence>
<dbReference type="AlphaFoldDB" id="A0A2A6CX46"/>
<accession>A0A2A6CX46</accession>
<dbReference type="EnsemblMetazoa" id="PPA44261.1">
    <property type="protein sequence ID" value="PPA44261.1"/>
    <property type="gene ID" value="WBGene00282630"/>
</dbReference>
<organism evidence="1 2">
    <name type="scientific">Pristionchus pacificus</name>
    <name type="common">Parasitic nematode worm</name>
    <dbReference type="NCBI Taxonomy" id="54126"/>
    <lineage>
        <taxon>Eukaryota</taxon>
        <taxon>Metazoa</taxon>
        <taxon>Ecdysozoa</taxon>
        <taxon>Nematoda</taxon>
        <taxon>Chromadorea</taxon>
        <taxon>Rhabditida</taxon>
        <taxon>Rhabditina</taxon>
        <taxon>Diplogasteromorpha</taxon>
        <taxon>Diplogasteroidea</taxon>
        <taxon>Neodiplogasteridae</taxon>
        <taxon>Pristionchus</taxon>
    </lineage>
</organism>
<name>A0A2A6CX46_PRIPA</name>
<proteinExistence type="predicted"/>
<dbReference type="Proteomes" id="UP000005239">
    <property type="component" value="Unassembled WGS sequence"/>
</dbReference>
<reference evidence="2" key="1">
    <citation type="journal article" date="2008" name="Nat. Genet.">
        <title>The Pristionchus pacificus genome provides a unique perspective on nematode lifestyle and parasitism.</title>
        <authorList>
            <person name="Dieterich C."/>
            <person name="Clifton S.W."/>
            <person name="Schuster L.N."/>
            <person name="Chinwalla A."/>
            <person name="Delehaunty K."/>
            <person name="Dinkelacker I."/>
            <person name="Fulton L."/>
            <person name="Fulton R."/>
            <person name="Godfrey J."/>
            <person name="Minx P."/>
            <person name="Mitreva M."/>
            <person name="Roeseler W."/>
            <person name="Tian H."/>
            <person name="Witte H."/>
            <person name="Yang S.P."/>
            <person name="Wilson R.K."/>
            <person name="Sommer R.J."/>
        </authorList>
    </citation>
    <scope>NUCLEOTIDE SEQUENCE [LARGE SCALE GENOMIC DNA]</scope>
    <source>
        <strain evidence="2">PS312</strain>
    </source>
</reference>
<evidence type="ECO:0000313" key="2">
    <source>
        <dbReference type="Proteomes" id="UP000005239"/>
    </source>
</evidence>
<sequence>MPPAIVWLRTSLSIDEDEEIPMILSTLDHSQILSNAPERSSDLLVQKAQNLQLNENEFISEKSIEILHGFRGIFDKLQNEFALHENSGSDQELDIEPMPLKSGHGGISNPDLFTPFLPLTMLTMATRTPRTQITRMLTGLALVQDHLSRDHSEQIADRVELAIMNK</sequence>
<reference evidence="1" key="2">
    <citation type="submission" date="2022-06" db="UniProtKB">
        <authorList>
            <consortium name="EnsemblMetazoa"/>
        </authorList>
    </citation>
    <scope>IDENTIFICATION</scope>
    <source>
        <strain evidence="1">PS312</strain>
    </source>
</reference>
<keyword evidence="2" id="KW-1185">Reference proteome</keyword>
<accession>A0A8R1Z2Z1</accession>